<accession>A0A917DLM7</accession>
<evidence type="ECO:0000256" key="7">
    <source>
        <dbReference type="ARBA" id="ARBA00022679"/>
    </source>
</evidence>
<evidence type="ECO:0000256" key="4">
    <source>
        <dbReference type="ARBA" id="ARBA00015486"/>
    </source>
</evidence>
<dbReference type="SUPFAM" id="SSF52733">
    <property type="entry name" value="Nicotinate mononucleotide:5,6-dimethylbenzimidazole phosphoribosyltransferase (CobT)"/>
    <property type="match status" value="1"/>
</dbReference>
<keyword evidence="6 10" id="KW-0328">Glycosyltransferase</keyword>
<keyword evidence="5 10" id="KW-0169">Cobalamin biosynthesis</keyword>
<dbReference type="Gene3D" id="1.10.1610.10">
    <property type="match status" value="1"/>
</dbReference>
<name>A0A917DLM7_9SPHN</name>
<evidence type="ECO:0000313" key="12">
    <source>
        <dbReference type="Proteomes" id="UP000598997"/>
    </source>
</evidence>
<evidence type="ECO:0000256" key="6">
    <source>
        <dbReference type="ARBA" id="ARBA00022676"/>
    </source>
</evidence>
<dbReference type="HAMAP" id="MF_00230">
    <property type="entry name" value="CobT"/>
    <property type="match status" value="1"/>
</dbReference>
<dbReference type="InterPro" id="IPR036087">
    <property type="entry name" value="Nict_dMeBzImd_PRibTrfase_sf"/>
</dbReference>
<dbReference type="NCBIfam" id="NF000996">
    <property type="entry name" value="PRK00105.1"/>
    <property type="match status" value="1"/>
</dbReference>
<comment type="catalytic activity">
    <reaction evidence="9 10">
        <text>5,6-dimethylbenzimidazole + nicotinate beta-D-ribonucleotide = alpha-ribazole 5'-phosphate + nicotinate + H(+)</text>
        <dbReference type="Rhea" id="RHEA:11196"/>
        <dbReference type="ChEBI" id="CHEBI:15378"/>
        <dbReference type="ChEBI" id="CHEBI:15890"/>
        <dbReference type="ChEBI" id="CHEBI:32544"/>
        <dbReference type="ChEBI" id="CHEBI:57502"/>
        <dbReference type="ChEBI" id="CHEBI:57918"/>
        <dbReference type="EC" id="2.4.2.21"/>
    </reaction>
</comment>
<protein>
    <recommendedName>
        <fullName evidence="4 10">Nicotinate-nucleotide--dimethylbenzimidazole phosphoribosyltransferase</fullName>
        <shortName evidence="10">NN:DBI PRT</shortName>
        <ecNumber evidence="3 10">2.4.2.21</ecNumber>
    </recommendedName>
    <alternativeName>
        <fullName evidence="8 10">N(1)-alpha-phosphoribosyltransferase</fullName>
    </alternativeName>
</protein>
<keyword evidence="12" id="KW-1185">Reference proteome</keyword>
<comment type="caution">
    <text evidence="11">The sequence shown here is derived from an EMBL/GenBank/DDBJ whole genome shotgun (WGS) entry which is preliminary data.</text>
</comment>
<dbReference type="PANTHER" id="PTHR43463">
    <property type="entry name" value="NICOTINATE-NUCLEOTIDE--DIMETHYLBENZIMIDAZOLE PHOSPHORIBOSYLTRANSFERASE"/>
    <property type="match status" value="1"/>
</dbReference>
<proteinExistence type="inferred from homology"/>
<reference evidence="11 12" key="1">
    <citation type="journal article" date="2014" name="Int. J. Syst. Evol. Microbiol.">
        <title>Complete genome sequence of Corynebacterium casei LMG S-19264T (=DSM 44701T), isolated from a smear-ripened cheese.</title>
        <authorList>
            <consortium name="US DOE Joint Genome Institute (JGI-PGF)"/>
            <person name="Walter F."/>
            <person name="Albersmeier A."/>
            <person name="Kalinowski J."/>
            <person name="Ruckert C."/>
        </authorList>
    </citation>
    <scope>NUCLEOTIDE SEQUENCE [LARGE SCALE GENOMIC DNA]</scope>
    <source>
        <strain evidence="11 12">CGMCC 1.15358</strain>
    </source>
</reference>
<dbReference type="PANTHER" id="PTHR43463:SF1">
    <property type="entry name" value="NICOTINATE-NUCLEOTIDE--DIMETHYLBENZIMIDAZOLE PHOSPHORIBOSYLTRANSFERASE"/>
    <property type="match status" value="1"/>
</dbReference>
<dbReference type="GO" id="GO:0008939">
    <property type="term" value="F:nicotinate-nucleotide-dimethylbenzimidazole phosphoribosyltransferase activity"/>
    <property type="evidence" value="ECO:0007669"/>
    <property type="project" value="UniProtKB-UniRule"/>
</dbReference>
<dbReference type="EMBL" id="BMIO01000008">
    <property type="protein sequence ID" value="GGD50257.1"/>
    <property type="molecule type" value="Genomic_DNA"/>
</dbReference>
<evidence type="ECO:0000256" key="2">
    <source>
        <dbReference type="ARBA" id="ARBA00007110"/>
    </source>
</evidence>
<dbReference type="NCBIfam" id="TIGR03160">
    <property type="entry name" value="cobT_DBIPRT"/>
    <property type="match status" value="1"/>
</dbReference>
<evidence type="ECO:0000256" key="10">
    <source>
        <dbReference type="HAMAP-Rule" id="MF_00230"/>
    </source>
</evidence>
<evidence type="ECO:0000256" key="3">
    <source>
        <dbReference type="ARBA" id="ARBA00011991"/>
    </source>
</evidence>
<evidence type="ECO:0000256" key="9">
    <source>
        <dbReference type="ARBA" id="ARBA00047340"/>
    </source>
</evidence>
<gene>
    <name evidence="10 11" type="primary">cobT</name>
    <name evidence="11" type="ORF">GCM10010989_25630</name>
</gene>
<dbReference type="InterPro" id="IPR023195">
    <property type="entry name" value="Nict_dMeBzImd_PRibTrfase_N"/>
</dbReference>
<sequence>MTLFADPAAFAAALYSLPAPDPAARKAAAQRQAELTKPAGSLGRLEEIALFMAGWQGNGRPRADRIAAAIFAGNHGCAAQGVSAFPPEVTAQMVANFEAGGAAINALTHACGASLSVVALDLDRPTADISRAPAMTERECLDALNRGAAAVPDDCQLFIPGEMGIANTTPAAALCMAAFGGSAADWAGRGTGIDDAALAAKRRVIETAVHLHGLHRATAFETLRRLGGREIAAIAGAVLAARLRRIPVLLDGFIVCAAIAPLARDVPGIVDHCLAAHQSAEAAHGRLLAALRLAPLLTLDMRLGEGSGAAVAAQIVHSALAAHNRMATFAEAAVAGVS</sequence>
<dbReference type="AlphaFoldDB" id="A0A917DLM7"/>
<comment type="pathway">
    <text evidence="1 10">Nucleoside biosynthesis; alpha-ribazole biosynthesis; alpha-ribazole from 5,6-dimethylbenzimidazole: step 1/2.</text>
</comment>
<dbReference type="InterPro" id="IPR003200">
    <property type="entry name" value="Nict_dMeBzImd_PRibTrfase"/>
</dbReference>
<evidence type="ECO:0000256" key="5">
    <source>
        <dbReference type="ARBA" id="ARBA00022573"/>
    </source>
</evidence>
<dbReference type="Pfam" id="PF02277">
    <property type="entry name" value="DBI_PRT"/>
    <property type="match status" value="1"/>
</dbReference>
<evidence type="ECO:0000256" key="1">
    <source>
        <dbReference type="ARBA" id="ARBA00005049"/>
    </source>
</evidence>
<dbReference type="CDD" id="cd02439">
    <property type="entry name" value="DMB-PRT_CobT"/>
    <property type="match status" value="1"/>
</dbReference>
<comment type="similarity">
    <text evidence="2 10">Belongs to the CobT family.</text>
</comment>
<dbReference type="EC" id="2.4.2.21" evidence="3 10"/>
<evidence type="ECO:0000313" key="11">
    <source>
        <dbReference type="EMBL" id="GGD50257.1"/>
    </source>
</evidence>
<dbReference type="Gene3D" id="3.40.50.10210">
    <property type="match status" value="1"/>
</dbReference>
<organism evidence="11 12">
    <name type="scientific">Croceicoccus pelagius</name>
    <dbReference type="NCBI Taxonomy" id="1703341"/>
    <lineage>
        <taxon>Bacteria</taxon>
        <taxon>Pseudomonadati</taxon>
        <taxon>Pseudomonadota</taxon>
        <taxon>Alphaproteobacteria</taxon>
        <taxon>Sphingomonadales</taxon>
        <taxon>Erythrobacteraceae</taxon>
        <taxon>Croceicoccus</taxon>
    </lineage>
</organism>
<comment type="function">
    <text evidence="10">Catalyzes the synthesis of alpha-ribazole-5'-phosphate from nicotinate mononucleotide (NAMN) and 5,6-dimethylbenzimidazole (DMB).</text>
</comment>
<dbReference type="RefSeq" id="WP_066763610.1">
    <property type="nucleotide sequence ID" value="NZ_BMIO01000008.1"/>
</dbReference>
<keyword evidence="7 10" id="KW-0808">Transferase</keyword>
<feature type="active site" description="Proton acceptor" evidence="10">
    <location>
        <position position="305"/>
    </location>
</feature>
<dbReference type="InterPro" id="IPR017846">
    <property type="entry name" value="Nict_dMeBzImd_PRibTrfase_bact"/>
</dbReference>
<dbReference type="OrthoDB" id="9781491at2"/>
<evidence type="ECO:0000256" key="8">
    <source>
        <dbReference type="ARBA" id="ARBA00030686"/>
    </source>
</evidence>
<dbReference type="GO" id="GO:0009236">
    <property type="term" value="P:cobalamin biosynthetic process"/>
    <property type="evidence" value="ECO:0007669"/>
    <property type="project" value="UniProtKB-UniRule"/>
</dbReference>
<dbReference type="Proteomes" id="UP000598997">
    <property type="component" value="Unassembled WGS sequence"/>
</dbReference>